<evidence type="ECO:0000313" key="13">
    <source>
        <dbReference type="Proteomes" id="UP000176846"/>
    </source>
</evidence>
<sequence>MQTESGFYGLGIAPKLMEAVKRAKFAVPTPIQRKSIPVAIEGKDIIGIAQTGTGKTLAFGVPMLQRLAQVKGRGLVVLPTRELALQVDEMLHKIGRSLGLRTAVLIGGASMVNQKKMLRRTPHILIATPGRLIDHLEQKNVNLHDIRVLVLDEADRMLDMGFAPQLQRILKAIPRERQTMLFSATMPDKIVAIARSYMKLPVRVEVAPSGTVAERVTHELFVVKREDKINLLTKLLETYRGPVLVFSRTKFGIRRIVQALRAAGLSAGELHSNRSLAQRREALDGFKSGKYRVLVATDIAARGIDVVGIELVVNYDIPENPEDYIHRVGRTGRAGETGHAISFATADQGADVRAIEKLVRVNLPISKLPGLPPPRLEPRHEPRANRRYSRPPRRGGLYRTRHRHSR</sequence>
<protein>
    <recommendedName>
        <fullName evidence="14">DEAD/DEAH box helicase</fullName>
    </recommendedName>
</protein>
<organism evidence="12 13">
    <name type="scientific">Candidatus Uhrbacteria bacterium RIFCSPLOWO2_01_FULL_47_25</name>
    <dbReference type="NCBI Taxonomy" id="1802402"/>
    <lineage>
        <taxon>Bacteria</taxon>
        <taxon>Candidatus Uhriibacteriota</taxon>
    </lineage>
</organism>
<feature type="region of interest" description="Disordered" evidence="8">
    <location>
        <begin position="369"/>
        <end position="406"/>
    </location>
</feature>
<dbReference type="GO" id="GO:0016787">
    <property type="term" value="F:hydrolase activity"/>
    <property type="evidence" value="ECO:0007669"/>
    <property type="project" value="UniProtKB-KW"/>
</dbReference>
<dbReference type="InterPro" id="IPR001650">
    <property type="entry name" value="Helicase_C-like"/>
</dbReference>
<gene>
    <name evidence="12" type="ORF">A2936_00915</name>
</gene>
<dbReference type="Proteomes" id="UP000176846">
    <property type="component" value="Unassembled WGS sequence"/>
</dbReference>
<evidence type="ECO:0000259" key="10">
    <source>
        <dbReference type="PROSITE" id="PS51194"/>
    </source>
</evidence>
<evidence type="ECO:0000256" key="7">
    <source>
        <dbReference type="RuleBase" id="RU000492"/>
    </source>
</evidence>
<comment type="caution">
    <text evidence="12">The sequence shown here is derived from an EMBL/GenBank/DDBJ whole genome shotgun (WGS) entry which is preliminary data.</text>
</comment>
<dbReference type="Gene3D" id="3.40.50.300">
    <property type="entry name" value="P-loop containing nucleotide triphosphate hydrolases"/>
    <property type="match status" value="2"/>
</dbReference>
<dbReference type="SMART" id="SM00490">
    <property type="entry name" value="HELICc"/>
    <property type="match status" value="1"/>
</dbReference>
<dbReference type="PROSITE" id="PS51195">
    <property type="entry name" value="Q_MOTIF"/>
    <property type="match status" value="1"/>
</dbReference>
<dbReference type="GO" id="GO:0003724">
    <property type="term" value="F:RNA helicase activity"/>
    <property type="evidence" value="ECO:0007669"/>
    <property type="project" value="InterPro"/>
</dbReference>
<dbReference type="AlphaFoldDB" id="A0A1F7USC3"/>
<evidence type="ECO:0000313" key="12">
    <source>
        <dbReference type="EMBL" id="OGL81145.1"/>
    </source>
</evidence>
<evidence type="ECO:0000259" key="11">
    <source>
        <dbReference type="PROSITE" id="PS51195"/>
    </source>
</evidence>
<dbReference type="GO" id="GO:0003676">
    <property type="term" value="F:nucleic acid binding"/>
    <property type="evidence" value="ECO:0007669"/>
    <property type="project" value="InterPro"/>
</dbReference>
<dbReference type="InterPro" id="IPR011545">
    <property type="entry name" value="DEAD/DEAH_box_helicase_dom"/>
</dbReference>
<feature type="domain" description="Helicase ATP-binding" evidence="9">
    <location>
        <begin position="36"/>
        <end position="204"/>
    </location>
</feature>
<keyword evidence="1 7" id="KW-0547">Nucleotide-binding</keyword>
<evidence type="ECO:0000256" key="8">
    <source>
        <dbReference type="SAM" id="MobiDB-lite"/>
    </source>
</evidence>
<evidence type="ECO:0000256" key="1">
    <source>
        <dbReference type="ARBA" id="ARBA00022741"/>
    </source>
</evidence>
<evidence type="ECO:0000256" key="4">
    <source>
        <dbReference type="ARBA" id="ARBA00022840"/>
    </source>
</evidence>
<dbReference type="GO" id="GO:0005829">
    <property type="term" value="C:cytosol"/>
    <property type="evidence" value="ECO:0007669"/>
    <property type="project" value="TreeGrafter"/>
</dbReference>
<dbReference type="InterPro" id="IPR027417">
    <property type="entry name" value="P-loop_NTPase"/>
</dbReference>
<dbReference type="InterPro" id="IPR014001">
    <property type="entry name" value="Helicase_ATP-bd"/>
</dbReference>
<dbReference type="SUPFAM" id="SSF52540">
    <property type="entry name" value="P-loop containing nucleoside triphosphate hydrolases"/>
    <property type="match status" value="1"/>
</dbReference>
<reference evidence="12 13" key="1">
    <citation type="journal article" date="2016" name="Nat. Commun.">
        <title>Thousands of microbial genomes shed light on interconnected biogeochemical processes in an aquifer system.</title>
        <authorList>
            <person name="Anantharaman K."/>
            <person name="Brown C.T."/>
            <person name="Hug L.A."/>
            <person name="Sharon I."/>
            <person name="Castelle C.J."/>
            <person name="Probst A.J."/>
            <person name="Thomas B.C."/>
            <person name="Singh A."/>
            <person name="Wilkins M.J."/>
            <person name="Karaoz U."/>
            <person name="Brodie E.L."/>
            <person name="Williams K.H."/>
            <person name="Hubbard S.S."/>
            <person name="Banfield J.F."/>
        </authorList>
    </citation>
    <scope>NUCLEOTIDE SEQUENCE [LARGE SCALE GENOMIC DNA]</scope>
</reference>
<evidence type="ECO:0000256" key="3">
    <source>
        <dbReference type="ARBA" id="ARBA00022806"/>
    </source>
</evidence>
<keyword evidence="4 7" id="KW-0067">ATP-binding</keyword>
<dbReference type="InterPro" id="IPR014014">
    <property type="entry name" value="RNA_helicase_DEAD_Q_motif"/>
</dbReference>
<dbReference type="PROSITE" id="PS51192">
    <property type="entry name" value="HELICASE_ATP_BIND_1"/>
    <property type="match status" value="1"/>
</dbReference>
<evidence type="ECO:0008006" key="14">
    <source>
        <dbReference type="Google" id="ProtNLM"/>
    </source>
</evidence>
<dbReference type="PROSITE" id="PS00039">
    <property type="entry name" value="DEAD_ATP_HELICASE"/>
    <property type="match status" value="1"/>
</dbReference>
<keyword evidence="3 7" id="KW-0347">Helicase</keyword>
<dbReference type="EMBL" id="MGEK01000033">
    <property type="protein sequence ID" value="OGL81145.1"/>
    <property type="molecule type" value="Genomic_DNA"/>
</dbReference>
<name>A0A1F7USC3_9BACT</name>
<dbReference type="GO" id="GO:0005524">
    <property type="term" value="F:ATP binding"/>
    <property type="evidence" value="ECO:0007669"/>
    <property type="project" value="UniProtKB-KW"/>
</dbReference>
<dbReference type="PROSITE" id="PS51194">
    <property type="entry name" value="HELICASE_CTER"/>
    <property type="match status" value="1"/>
</dbReference>
<dbReference type="PANTHER" id="PTHR47959:SF13">
    <property type="entry name" value="ATP-DEPENDENT RNA HELICASE RHLE"/>
    <property type="match status" value="1"/>
</dbReference>
<dbReference type="InterPro" id="IPR044742">
    <property type="entry name" value="DEAD/DEAH_RhlB"/>
</dbReference>
<dbReference type="InterPro" id="IPR000629">
    <property type="entry name" value="RNA-helicase_DEAD-box_CS"/>
</dbReference>
<accession>A0A1F7USC3</accession>
<dbReference type="PANTHER" id="PTHR47959">
    <property type="entry name" value="ATP-DEPENDENT RNA HELICASE RHLE-RELATED"/>
    <property type="match status" value="1"/>
</dbReference>
<comment type="similarity">
    <text evidence="5 7">Belongs to the DEAD box helicase family.</text>
</comment>
<dbReference type="InterPro" id="IPR050079">
    <property type="entry name" value="DEAD_box_RNA_helicase"/>
</dbReference>
<evidence type="ECO:0000256" key="5">
    <source>
        <dbReference type="ARBA" id="ARBA00038437"/>
    </source>
</evidence>
<evidence type="ECO:0000259" key="9">
    <source>
        <dbReference type="PROSITE" id="PS51192"/>
    </source>
</evidence>
<feature type="short sequence motif" description="Q motif" evidence="6">
    <location>
        <begin position="5"/>
        <end position="33"/>
    </location>
</feature>
<dbReference type="CDD" id="cd00268">
    <property type="entry name" value="DEADc"/>
    <property type="match status" value="1"/>
</dbReference>
<feature type="domain" description="Helicase C-terminal" evidence="10">
    <location>
        <begin position="231"/>
        <end position="379"/>
    </location>
</feature>
<evidence type="ECO:0000256" key="6">
    <source>
        <dbReference type="PROSITE-ProRule" id="PRU00552"/>
    </source>
</evidence>
<dbReference type="Pfam" id="PF00271">
    <property type="entry name" value="Helicase_C"/>
    <property type="match status" value="1"/>
</dbReference>
<dbReference type="SMART" id="SM00487">
    <property type="entry name" value="DEXDc"/>
    <property type="match status" value="1"/>
</dbReference>
<proteinExistence type="inferred from homology"/>
<dbReference type="Pfam" id="PF00270">
    <property type="entry name" value="DEAD"/>
    <property type="match status" value="1"/>
</dbReference>
<keyword evidence="2 7" id="KW-0378">Hydrolase</keyword>
<dbReference type="CDD" id="cd18787">
    <property type="entry name" value="SF2_C_DEAD"/>
    <property type="match status" value="1"/>
</dbReference>
<feature type="domain" description="DEAD-box RNA helicase Q" evidence="11">
    <location>
        <begin position="5"/>
        <end position="33"/>
    </location>
</feature>
<evidence type="ECO:0000256" key="2">
    <source>
        <dbReference type="ARBA" id="ARBA00022801"/>
    </source>
</evidence>